<dbReference type="PANTHER" id="PTHR31891:SF1">
    <property type="entry name" value="FORMAMIDASE C869.04-RELATED"/>
    <property type="match status" value="1"/>
</dbReference>
<dbReference type="Pfam" id="PF03069">
    <property type="entry name" value="FmdA_AmdA"/>
    <property type="match status" value="1"/>
</dbReference>
<sequence>MATEANSVAHPTLIEVDPFIPADQQKGIHNRWHPDIPAFATVKPGQTFKIQCVDWTGAQIGNNDTSDDIKNVDLTKVHNLSGPIAVEGAEPGDCLVVDILDINVFDKMPWGYTGIFELENGGGLFAREFNSKAAKAIWDLNGVYATSRHIPGVRFAGVTHPGLIGTAPSAELLATWNKREGELISLHATSIPPVAYGPNPTGAYVGQNLDPKVMEKIVREGARTIPGREHGGNCDIKNLSKGSRCYFPVFVKGANLSVGDLHFSQGDGEMSFCGAIEMAGIITFSTSIIKGGVEKFALKQPIFLPSPIDPLYSSKLVFEGIGVDIHGDGKQYNMDASVAYKQAALNAIAYLMKIGYTREQAYLLLSAAPVESHVGAIVDSPNACVTLAIPTGIFDHDILPNPNGFPKRNFGQCAIRSDGAV</sequence>
<evidence type="ECO:0000313" key="1">
    <source>
        <dbReference type="EMBL" id="KAF9459034.1"/>
    </source>
</evidence>
<evidence type="ECO:0000313" key="2">
    <source>
        <dbReference type="Proteomes" id="UP000807353"/>
    </source>
</evidence>
<proteinExistence type="predicted"/>
<dbReference type="EMBL" id="MU150325">
    <property type="protein sequence ID" value="KAF9459034.1"/>
    <property type="molecule type" value="Genomic_DNA"/>
</dbReference>
<name>A0A9P5XXU8_9AGAR</name>
<protein>
    <submittedName>
        <fullName evidence="1">Acetamidase/Formamidase</fullName>
    </submittedName>
</protein>
<gene>
    <name evidence="1" type="ORF">BDZ94DRAFT_1063360</name>
</gene>
<organism evidence="1 2">
    <name type="scientific">Collybia nuda</name>
    <dbReference type="NCBI Taxonomy" id="64659"/>
    <lineage>
        <taxon>Eukaryota</taxon>
        <taxon>Fungi</taxon>
        <taxon>Dikarya</taxon>
        <taxon>Basidiomycota</taxon>
        <taxon>Agaricomycotina</taxon>
        <taxon>Agaricomycetes</taxon>
        <taxon>Agaricomycetidae</taxon>
        <taxon>Agaricales</taxon>
        <taxon>Tricholomatineae</taxon>
        <taxon>Clitocybaceae</taxon>
        <taxon>Collybia</taxon>
    </lineage>
</organism>
<dbReference type="OrthoDB" id="9975579at2759"/>
<dbReference type="NCBIfam" id="NF045496">
    <property type="entry name" value="FormamaseFmdA"/>
    <property type="match status" value="1"/>
</dbReference>
<accession>A0A9P5XXU8</accession>
<dbReference type="InterPro" id="IPR004304">
    <property type="entry name" value="FmdA_AmdA"/>
</dbReference>
<dbReference type="InterPro" id="IPR054833">
    <property type="entry name" value="FormamaseFmdA"/>
</dbReference>
<dbReference type="SUPFAM" id="SSF141130">
    <property type="entry name" value="Acetamidase/Formamidase-like"/>
    <property type="match status" value="1"/>
</dbReference>
<reference evidence="1" key="1">
    <citation type="submission" date="2020-11" db="EMBL/GenBank/DDBJ databases">
        <authorList>
            <consortium name="DOE Joint Genome Institute"/>
            <person name="Ahrendt S."/>
            <person name="Riley R."/>
            <person name="Andreopoulos W."/>
            <person name="Labutti K."/>
            <person name="Pangilinan J."/>
            <person name="Ruiz-Duenas F.J."/>
            <person name="Barrasa J.M."/>
            <person name="Sanchez-Garcia M."/>
            <person name="Camarero S."/>
            <person name="Miyauchi S."/>
            <person name="Serrano A."/>
            <person name="Linde D."/>
            <person name="Babiker R."/>
            <person name="Drula E."/>
            <person name="Ayuso-Fernandez I."/>
            <person name="Pacheco R."/>
            <person name="Padilla G."/>
            <person name="Ferreira P."/>
            <person name="Barriuso J."/>
            <person name="Kellner H."/>
            <person name="Castanera R."/>
            <person name="Alfaro M."/>
            <person name="Ramirez L."/>
            <person name="Pisabarro A.G."/>
            <person name="Kuo A."/>
            <person name="Tritt A."/>
            <person name="Lipzen A."/>
            <person name="He G."/>
            <person name="Yan M."/>
            <person name="Ng V."/>
            <person name="Cullen D."/>
            <person name="Martin F."/>
            <person name="Rosso M.-N."/>
            <person name="Henrissat B."/>
            <person name="Hibbett D."/>
            <person name="Martinez A.T."/>
            <person name="Grigoriev I.V."/>
        </authorList>
    </citation>
    <scope>NUCLEOTIDE SEQUENCE</scope>
    <source>
        <strain evidence="1">CBS 247.69</strain>
    </source>
</reference>
<dbReference type="Gene3D" id="2.60.120.580">
    <property type="entry name" value="Acetamidase/Formamidase-like domains"/>
    <property type="match status" value="1"/>
</dbReference>
<keyword evidence="2" id="KW-1185">Reference proteome</keyword>
<comment type="caution">
    <text evidence="1">The sequence shown here is derived from an EMBL/GenBank/DDBJ whole genome shotgun (WGS) entry which is preliminary data.</text>
</comment>
<dbReference type="GO" id="GO:0016811">
    <property type="term" value="F:hydrolase activity, acting on carbon-nitrogen (but not peptide) bonds, in linear amides"/>
    <property type="evidence" value="ECO:0007669"/>
    <property type="project" value="InterPro"/>
</dbReference>
<dbReference type="Proteomes" id="UP000807353">
    <property type="component" value="Unassembled WGS sequence"/>
</dbReference>
<dbReference type="PANTHER" id="PTHR31891">
    <property type="entry name" value="FORMAMIDASE C869.04-RELATED"/>
    <property type="match status" value="1"/>
</dbReference>
<dbReference type="AlphaFoldDB" id="A0A9P5XXU8"/>